<dbReference type="RefSeq" id="WP_145053383.1">
    <property type="nucleotide sequence ID" value="NZ_CP036433.1"/>
</dbReference>
<feature type="coiled-coil region" evidence="1">
    <location>
        <begin position="450"/>
        <end position="477"/>
    </location>
</feature>
<dbReference type="SUPFAM" id="SSF50998">
    <property type="entry name" value="Quinoprotein alcohol dehydrogenase-like"/>
    <property type="match status" value="2"/>
</dbReference>
<dbReference type="Gene3D" id="2.130.10.10">
    <property type="entry name" value="YVTN repeat-like/Quinoprotein amine dehydrogenase"/>
    <property type="match status" value="2"/>
</dbReference>
<keyword evidence="3" id="KW-0812">Transmembrane</keyword>
<feature type="compositionally biased region" description="Acidic residues" evidence="2">
    <location>
        <begin position="152"/>
        <end position="190"/>
    </location>
</feature>
<dbReference type="AlphaFoldDB" id="A0A518DSC0"/>
<gene>
    <name evidence="5" type="primary">bamB_4</name>
    <name evidence="5" type="ORF">Pla8534_25350</name>
</gene>
<keyword evidence="1" id="KW-0175">Coiled coil</keyword>
<dbReference type="EMBL" id="CP036433">
    <property type="protein sequence ID" value="QDU94729.1"/>
    <property type="molecule type" value="Genomic_DNA"/>
</dbReference>
<name>A0A518DSC0_9BACT</name>
<dbReference type="InterPro" id="IPR011047">
    <property type="entry name" value="Quinoprotein_ADH-like_sf"/>
</dbReference>
<evidence type="ECO:0000256" key="3">
    <source>
        <dbReference type="SAM" id="Phobius"/>
    </source>
</evidence>
<keyword evidence="6" id="KW-1185">Reference proteome</keyword>
<dbReference type="InterPro" id="IPR011990">
    <property type="entry name" value="TPR-like_helical_dom_sf"/>
</dbReference>
<evidence type="ECO:0000256" key="1">
    <source>
        <dbReference type="SAM" id="Coils"/>
    </source>
</evidence>
<dbReference type="InterPro" id="IPR015943">
    <property type="entry name" value="WD40/YVTN_repeat-like_dom_sf"/>
</dbReference>
<sequence length="1251" mass="132779">MSASQFLDALAEQGLLEEKVLAKLRKQVASSAREIPPKEVAALLIDKGHLTPFLAKKILSSLPPDTSAVEDLSATEEMPVVPPQGGGEQPVTPPGKGEQPLAPPPAPGKQPAAEQPLAGPPQAAGGKQPAAEQPLAGPSKAAPAPTAQPPVGDEDDLTLRPEDDDLTPLEDDDLTPIGDDDLTPIGDDDLTPIGGDDLTPIGGDYLVPVSGDDLTPMGDGLTPLPSSGLTPLPQGGGSSGLTPLPSGPSGLDYAEDPFANQGQQQSRPEPSRGTSAKKKPRESQWESPLLFGGGLLLLVLIVSGGFLGYAMLRGNSTEMLEHAEQLYSQQSYSQAIEAYDEFLEAFPSDPKAGLARVHRGMAALRNDVENKSEMLDALHTAQKILPEIEVEEELSLAHPELAGLLPTIAEGFVAQAQATAGADESEKHILNAKAAIELVNNGAYMPTSVRKNQENRIERILEDIRREEREISRDRELVTALAAIEKAVEANDTPAAYEVRKQLIRAFNDLETNEQLDAAVHAISERERDLVQVKPQSLEPQPVAPSPALSQIMLVSRSGEGLTGVDGQVVAATVNGVAYGFRAGDGGLLWRRPVGLDSEFQPLRVSAQPGADLLLVDTRDNSLLRVQAASGEVVWGLPIGERFLPPIVTPDSAVLTTPGGKIMTVDLQTGTSSVVAQLPQGTPTPAGYSDQRPQLYQTGEHSNLYVLSPQDLRCREVFYLGHKAGAVVTPPVVQKGYLFVADNAGSDYSLLHVLETNTNGLELKAAQPPIRLPGKVLAPPQIYNRNVLVVTDLGAIFLFEVDGARIGSPAKAVVESVPRMKTSLLNYPVAAEGKVWVADRRLSSFDILVARGQLSTARIGFQEDVFVAPLQMINDAVVHVRRKRNSPAFSVAASRDPLADPVWEVNLAPLAGLPIFSPKVNGYLALSAEGRRFQLPAPLPGGFSSETYNITKGDLPSDTPFAYSVPVNDDTIAYASSDRGDLILVSEVAQGEVRLRKRLLTAPKSAPPTPPLPFAGGMLSPNSSGQVFLFNAAQGDDLATPFQPPVAPGALVQWRRPALLSDTLFAIADDRKKIYLVEVSDDARKSLVEKKLIDTGASIVSPLAAIDASLFGVLRGGSSDILTSYELPSLKLANEHDLGDRVTWGPYVLDNTLLLTTSGAELLRFDAASKLLWKTPNPFGPPLGEPLLLPGGDLLLATAKGDIWRVAAADGNLVAHVALQEPIAAPPKLLDTGLLLTGPDGVVYLLPVPGP</sequence>
<feature type="compositionally biased region" description="Low complexity" evidence="2">
    <location>
        <begin position="240"/>
        <end position="251"/>
    </location>
</feature>
<reference evidence="5 6" key="1">
    <citation type="submission" date="2019-02" db="EMBL/GenBank/DDBJ databases">
        <title>Deep-cultivation of Planctomycetes and their phenomic and genomic characterization uncovers novel biology.</title>
        <authorList>
            <person name="Wiegand S."/>
            <person name="Jogler M."/>
            <person name="Boedeker C."/>
            <person name="Pinto D."/>
            <person name="Vollmers J."/>
            <person name="Rivas-Marin E."/>
            <person name="Kohn T."/>
            <person name="Peeters S.H."/>
            <person name="Heuer A."/>
            <person name="Rast P."/>
            <person name="Oberbeckmann S."/>
            <person name="Bunk B."/>
            <person name="Jeske O."/>
            <person name="Meyerdierks A."/>
            <person name="Storesund J.E."/>
            <person name="Kallscheuer N."/>
            <person name="Luecker S."/>
            <person name="Lage O.M."/>
            <person name="Pohl T."/>
            <person name="Merkel B.J."/>
            <person name="Hornburger P."/>
            <person name="Mueller R.-W."/>
            <person name="Bruemmer F."/>
            <person name="Labrenz M."/>
            <person name="Spormann A.M."/>
            <person name="Op den Camp H."/>
            <person name="Overmann J."/>
            <person name="Amann R."/>
            <person name="Jetten M.S.M."/>
            <person name="Mascher T."/>
            <person name="Medema M.H."/>
            <person name="Devos D.P."/>
            <person name="Kaster A.-K."/>
            <person name="Ovreas L."/>
            <person name="Rohde M."/>
            <person name="Galperin M.Y."/>
            <person name="Jogler C."/>
        </authorList>
    </citation>
    <scope>NUCLEOTIDE SEQUENCE [LARGE SCALE GENOMIC DNA]</scope>
    <source>
        <strain evidence="5 6">Pla85_3_4</strain>
    </source>
</reference>
<dbReference type="InterPro" id="IPR002372">
    <property type="entry name" value="PQQ_rpt_dom"/>
</dbReference>
<evidence type="ECO:0000259" key="4">
    <source>
        <dbReference type="Pfam" id="PF13360"/>
    </source>
</evidence>
<dbReference type="OrthoDB" id="226874at2"/>
<dbReference type="Gene3D" id="1.25.40.10">
    <property type="entry name" value="Tetratricopeptide repeat domain"/>
    <property type="match status" value="1"/>
</dbReference>
<organism evidence="5 6">
    <name type="scientific">Lignipirellula cremea</name>
    <dbReference type="NCBI Taxonomy" id="2528010"/>
    <lineage>
        <taxon>Bacteria</taxon>
        <taxon>Pseudomonadati</taxon>
        <taxon>Planctomycetota</taxon>
        <taxon>Planctomycetia</taxon>
        <taxon>Pirellulales</taxon>
        <taxon>Pirellulaceae</taxon>
        <taxon>Lignipirellula</taxon>
    </lineage>
</organism>
<evidence type="ECO:0000256" key="2">
    <source>
        <dbReference type="SAM" id="MobiDB-lite"/>
    </source>
</evidence>
<feature type="compositionally biased region" description="Polar residues" evidence="2">
    <location>
        <begin position="260"/>
        <end position="274"/>
    </location>
</feature>
<proteinExistence type="predicted"/>
<dbReference type="PANTHER" id="PTHR34512:SF30">
    <property type="entry name" value="OUTER MEMBRANE PROTEIN ASSEMBLY FACTOR BAMB"/>
    <property type="match status" value="1"/>
</dbReference>
<feature type="domain" description="Pyrrolo-quinoline quinone repeat" evidence="4">
    <location>
        <begin position="557"/>
        <end position="672"/>
    </location>
</feature>
<feature type="compositionally biased region" description="Low complexity" evidence="2">
    <location>
        <begin position="109"/>
        <end position="134"/>
    </location>
</feature>
<feature type="transmembrane region" description="Helical" evidence="3">
    <location>
        <begin position="289"/>
        <end position="312"/>
    </location>
</feature>
<evidence type="ECO:0000313" key="5">
    <source>
        <dbReference type="EMBL" id="QDU94729.1"/>
    </source>
</evidence>
<evidence type="ECO:0000313" key="6">
    <source>
        <dbReference type="Proteomes" id="UP000317648"/>
    </source>
</evidence>
<dbReference type="SUPFAM" id="SSF48452">
    <property type="entry name" value="TPR-like"/>
    <property type="match status" value="1"/>
</dbReference>
<dbReference type="KEGG" id="lcre:Pla8534_25350"/>
<feature type="compositionally biased region" description="Low complexity" evidence="2">
    <location>
        <begin position="220"/>
        <end position="233"/>
    </location>
</feature>
<dbReference type="Pfam" id="PF13360">
    <property type="entry name" value="PQQ_2"/>
    <property type="match status" value="1"/>
</dbReference>
<keyword evidence="3" id="KW-1133">Transmembrane helix</keyword>
<feature type="region of interest" description="Disordered" evidence="2">
    <location>
        <begin position="64"/>
        <end position="284"/>
    </location>
</feature>
<keyword evidence="3" id="KW-0472">Membrane</keyword>
<accession>A0A518DSC0</accession>
<protein>
    <submittedName>
        <fullName evidence="5">Outer membrane protein assembly factor BamB</fullName>
    </submittedName>
</protein>
<dbReference type="PANTHER" id="PTHR34512">
    <property type="entry name" value="CELL SURFACE PROTEIN"/>
    <property type="match status" value="1"/>
</dbReference>
<dbReference type="Proteomes" id="UP000317648">
    <property type="component" value="Chromosome"/>
</dbReference>